<dbReference type="PANTHER" id="PTHR43158:SF2">
    <property type="entry name" value="SKFA PEPTIDE EXPORT ATP-BINDING PROTEIN SKFE"/>
    <property type="match status" value="1"/>
</dbReference>
<evidence type="ECO:0000313" key="4">
    <source>
        <dbReference type="EMBL" id="RIL43312.1"/>
    </source>
</evidence>
<keyword evidence="2 4" id="KW-0067">ATP-binding</keyword>
<evidence type="ECO:0000256" key="1">
    <source>
        <dbReference type="ARBA" id="ARBA00022741"/>
    </source>
</evidence>
<dbReference type="PANTHER" id="PTHR43158">
    <property type="entry name" value="SKFA PEPTIDE EXPORT ATP-BINDING PROTEIN SKFE"/>
    <property type="match status" value="1"/>
</dbReference>
<evidence type="ECO:0000256" key="2">
    <source>
        <dbReference type="ARBA" id="ARBA00022840"/>
    </source>
</evidence>
<reference evidence="4 5" key="1">
    <citation type="journal article" date="2016" name="Front. Microbiol.">
        <title>Comprehensive Phylogenetic Analysis of Bovine Non-aureus Staphylococci Species Based on Whole-Genome Sequencing.</title>
        <authorList>
            <person name="Naushad S."/>
            <person name="Barkema H.W."/>
            <person name="Luby C."/>
            <person name="Condas L.A."/>
            <person name="Nobrega D.B."/>
            <person name="Carson D.A."/>
            <person name="De Buck J."/>
        </authorList>
    </citation>
    <scope>NUCLEOTIDE SEQUENCE [LARGE SCALE GENOMIC DNA]</scope>
    <source>
        <strain evidence="4 5">SNUC 1388</strain>
    </source>
</reference>
<evidence type="ECO:0000313" key="5">
    <source>
        <dbReference type="Proteomes" id="UP000283576"/>
    </source>
</evidence>
<dbReference type="Pfam" id="PF00005">
    <property type="entry name" value="ABC_tran"/>
    <property type="match status" value="1"/>
</dbReference>
<dbReference type="SMART" id="SM00382">
    <property type="entry name" value="AAA"/>
    <property type="match status" value="1"/>
</dbReference>
<comment type="caution">
    <text evidence="4">The sequence shown here is derived from an EMBL/GenBank/DDBJ whole genome shotgun (WGS) entry which is preliminary data.</text>
</comment>
<dbReference type="EMBL" id="QXRZ01000003">
    <property type="protein sequence ID" value="RIL43312.1"/>
    <property type="molecule type" value="Genomic_DNA"/>
</dbReference>
<dbReference type="AlphaFoldDB" id="A0A418HPT9"/>
<dbReference type="SUPFAM" id="SSF52540">
    <property type="entry name" value="P-loop containing nucleoside triphosphate hydrolases"/>
    <property type="match status" value="1"/>
</dbReference>
<dbReference type="PROSITE" id="PS50893">
    <property type="entry name" value="ABC_TRANSPORTER_2"/>
    <property type="match status" value="1"/>
</dbReference>
<dbReference type="RefSeq" id="WP_107527270.1">
    <property type="nucleotide sequence ID" value="NZ_JAIBNU010000002.1"/>
</dbReference>
<name>A0A418HPT9_STAGA</name>
<protein>
    <submittedName>
        <fullName evidence="4">ATP-binding cassette domain-containing protein</fullName>
    </submittedName>
</protein>
<keyword evidence="1" id="KW-0547">Nucleotide-binding</keyword>
<evidence type="ECO:0000259" key="3">
    <source>
        <dbReference type="PROSITE" id="PS50893"/>
    </source>
</evidence>
<dbReference type="InterPro" id="IPR027417">
    <property type="entry name" value="P-loop_NTPase"/>
</dbReference>
<dbReference type="Gene3D" id="3.40.50.300">
    <property type="entry name" value="P-loop containing nucleotide triphosphate hydrolases"/>
    <property type="match status" value="1"/>
</dbReference>
<accession>A0A418HPT9</accession>
<organism evidence="4 5">
    <name type="scientific">Staphylococcus gallinarum</name>
    <dbReference type="NCBI Taxonomy" id="1293"/>
    <lineage>
        <taxon>Bacteria</taxon>
        <taxon>Bacillati</taxon>
        <taxon>Bacillota</taxon>
        <taxon>Bacilli</taxon>
        <taxon>Bacillales</taxon>
        <taxon>Staphylococcaceae</taxon>
        <taxon>Staphylococcus</taxon>
    </lineage>
</organism>
<dbReference type="PROSITE" id="PS00211">
    <property type="entry name" value="ABC_TRANSPORTER_1"/>
    <property type="match status" value="1"/>
</dbReference>
<sequence>MTDIKISNLNFQYADKVIFQNADFTISKETINRIDGDNGIGKTTLFHILSGNLQTEFTISPNQDFEFITTECLPFNELTGKELILLFFKLNNKKADEFVDYIQIFQELNIQPLFTTRYKNMSLGQQQKLTIIISFINKDKIVLLDEPFNALDKASKASLSNIFINLSKKLKRTIIYISHNDVEVPIDKRFYISDFKIIEMDKNYD</sequence>
<dbReference type="GO" id="GO:0005524">
    <property type="term" value="F:ATP binding"/>
    <property type="evidence" value="ECO:0007669"/>
    <property type="project" value="UniProtKB-KW"/>
</dbReference>
<dbReference type="Proteomes" id="UP000283576">
    <property type="component" value="Unassembled WGS sequence"/>
</dbReference>
<proteinExistence type="predicted"/>
<feature type="domain" description="ABC transporter" evidence="3">
    <location>
        <begin position="4"/>
        <end position="200"/>
    </location>
</feature>
<gene>
    <name evidence="4" type="ORF">BUZ01_06765</name>
</gene>
<dbReference type="InterPro" id="IPR003593">
    <property type="entry name" value="AAA+_ATPase"/>
</dbReference>
<dbReference type="InterPro" id="IPR017871">
    <property type="entry name" value="ABC_transporter-like_CS"/>
</dbReference>
<dbReference type="GO" id="GO:0016887">
    <property type="term" value="F:ATP hydrolysis activity"/>
    <property type="evidence" value="ECO:0007669"/>
    <property type="project" value="InterPro"/>
</dbReference>
<dbReference type="InterPro" id="IPR003439">
    <property type="entry name" value="ABC_transporter-like_ATP-bd"/>
</dbReference>